<evidence type="ECO:0000313" key="2">
    <source>
        <dbReference type="EMBL" id="BBJ50931.1"/>
    </source>
</evidence>
<name>A0A499VMW4_STRAX</name>
<accession>A0A499VMW4</accession>
<feature type="compositionally biased region" description="Basic and acidic residues" evidence="1">
    <location>
        <begin position="60"/>
        <end position="77"/>
    </location>
</feature>
<organism evidence="2">
    <name type="scientific">Streptomyces avermitilis</name>
    <dbReference type="NCBI Taxonomy" id="33903"/>
    <lineage>
        <taxon>Bacteria</taxon>
        <taxon>Bacillati</taxon>
        <taxon>Actinomycetota</taxon>
        <taxon>Actinomycetes</taxon>
        <taxon>Kitasatosporales</taxon>
        <taxon>Streptomycetaceae</taxon>
        <taxon>Streptomyces</taxon>
    </lineage>
</organism>
<protein>
    <submittedName>
        <fullName evidence="2">Uncharacterized protein</fullName>
    </submittedName>
</protein>
<dbReference type="EMBL" id="AP019621">
    <property type="protein sequence ID" value="BBJ50931.1"/>
    <property type="molecule type" value="Genomic_DNA"/>
</dbReference>
<gene>
    <name evidence="2" type="ORF">SAVMC3_35600</name>
</gene>
<feature type="compositionally biased region" description="Low complexity" evidence="1">
    <location>
        <begin position="37"/>
        <end position="53"/>
    </location>
</feature>
<feature type="region of interest" description="Disordered" evidence="1">
    <location>
        <begin position="1"/>
        <end position="77"/>
    </location>
</feature>
<evidence type="ECO:0000256" key="1">
    <source>
        <dbReference type="SAM" id="MobiDB-lite"/>
    </source>
</evidence>
<proteinExistence type="predicted"/>
<reference evidence="2" key="1">
    <citation type="submission" date="2019-04" db="EMBL/GenBank/DDBJ databases">
        <title>Draft genome sequences of Streptomyces avermitilis MC3.</title>
        <authorList>
            <person name="Komaki H."/>
            <person name="Tamura T."/>
            <person name="Hosoyama A."/>
        </authorList>
    </citation>
    <scope>NUCLEOTIDE SEQUENCE</scope>
    <source>
        <strain evidence="2">MC3</strain>
    </source>
</reference>
<dbReference type="AlphaFoldDB" id="A0A499VMW4"/>
<sequence length="77" mass="8254">MKQQGVHPDDAEGTSGVSSRPDTADAAPTPHEEGPKPQEAAAPQQHQEASPSSTKKRLPSRTEKRLPSRTETRSGKL</sequence>